<proteinExistence type="predicted"/>
<evidence type="ECO:0000313" key="3">
    <source>
        <dbReference type="Proteomes" id="UP001489333"/>
    </source>
</evidence>
<dbReference type="Proteomes" id="UP001489333">
    <property type="component" value="Unassembled WGS sequence"/>
</dbReference>
<dbReference type="Gene3D" id="3.30.460.10">
    <property type="entry name" value="Beta Polymerase, domain 2"/>
    <property type="match status" value="1"/>
</dbReference>
<dbReference type="SMART" id="SM00954">
    <property type="entry name" value="RelA_SpoT"/>
    <property type="match status" value="1"/>
</dbReference>
<feature type="domain" description="RelA/SpoT" evidence="1">
    <location>
        <begin position="76"/>
        <end position="203"/>
    </location>
</feature>
<dbReference type="InterPro" id="IPR007685">
    <property type="entry name" value="RelA_SpoT"/>
</dbReference>
<dbReference type="EMBL" id="JBCHKU010000029">
    <property type="protein sequence ID" value="MEM6250443.1"/>
    <property type="molecule type" value="Genomic_DNA"/>
</dbReference>
<keyword evidence="3" id="KW-1185">Reference proteome</keyword>
<dbReference type="PANTHER" id="PTHR47837">
    <property type="entry name" value="GTP PYROPHOSPHOKINASE YJBM"/>
    <property type="match status" value="1"/>
</dbReference>
<organism evidence="2 3">
    <name type="scientific">Shewanella vaxholmensis</name>
    <dbReference type="NCBI Taxonomy" id="3063535"/>
    <lineage>
        <taxon>Bacteria</taxon>
        <taxon>Pseudomonadati</taxon>
        <taxon>Pseudomonadota</taxon>
        <taxon>Gammaproteobacteria</taxon>
        <taxon>Alteromonadales</taxon>
        <taxon>Shewanellaceae</taxon>
        <taxon>Shewanella</taxon>
    </lineage>
</organism>
<name>A0ABU9UW04_9GAMM</name>
<comment type="caution">
    <text evidence="2">The sequence shown here is derived from an EMBL/GenBank/DDBJ whole genome shotgun (WGS) entry which is preliminary data.</text>
</comment>
<dbReference type="SUPFAM" id="SSF81301">
    <property type="entry name" value="Nucleotidyltransferase"/>
    <property type="match status" value="1"/>
</dbReference>
<evidence type="ECO:0000313" key="2">
    <source>
        <dbReference type="EMBL" id="MEM6250443.1"/>
    </source>
</evidence>
<dbReference type="RefSeq" id="WP_342900378.1">
    <property type="nucleotide sequence ID" value="NZ_JBCHKU010000029.1"/>
</dbReference>
<evidence type="ECO:0000259" key="1">
    <source>
        <dbReference type="SMART" id="SM00954"/>
    </source>
</evidence>
<dbReference type="InterPro" id="IPR052366">
    <property type="entry name" value="GTP_Pyrophosphokinase"/>
</dbReference>
<reference evidence="2 3" key="1">
    <citation type="submission" date="2024-04" db="EMBL/GenBank/DDBJ databases">
        <title>Novel Shewanella species isolated from Baltic Sea sediments.</title>
        <authorList>
            <person name="Martin-Rodriguez A.J."/>
            <person name="Fernandez-Juarez V."/>
            <person name="Valeriano V.D."/>
            <person name="Mihindukulasooriya I."/>
            <person name="Ceresnova L."/>
            <person name="Joffre E."/>
            <person name="Jensie-Markopoulos S."/>
            <person name="Moore E.R.B."/>
            <person name="Sjoling A."/>
        </authorList>
    </citation>
    <scope>NUCLEOTIDE SEQUENCE [LARGE SCALE GENOMIC DNA]</scope>
    <source>
        <strain evidence="2 3">VAX-SP0-0CM-1</strain>
    </source>
</reference>
<dbReference type="Pfam" id="PF04607">
    <property type="entry name" value="RelA_SpoT"/>
    <property type="match status" value="1"/>
</dbReference>
<sequence>MANHQYQNQKKSLNYSKKHIDRSATSIRNKIFGPERDLAIEAIQNFREYHLYPLMLIKNHIQRTANIINPTILIARRLKRLPTIINKLERPTLDGEESNKIKITRMQDIAGCRAIVNNLAELNALQKKLTSSRSVHKIIRVRDYLTPKESGYGGVHLIYSCFEDFDGLHDWKKANVEVQIRTQLQHAWATTLEIIDTLENIQLKTSYSGHDDWRRFFYLSGCLVAHHEKACIYSDEDIWAFKEELVALFCKLDFNLKLARNTFAIKFANTSINKPSPRYNNGMCLISLTEKTKKPHSYNVKVELFTTKESKNAVDKYNSYELEKSISFCALVSVQEARNLKKAYPNYFGSTELFRQFLSDNFYKMISKYKEELNNYKSQKITSKSEMNKLHDKVDTLIDAINKLGLKDYTSVSV</sequence>
<accession>A0ABU9UW04</accession>
<gene>
    <name evidence="2" type="ORF">AAGS29_17720</name>
</gene>
<dbReference type="InterPro" id="IPR043519">
    <property type="entry name" value="NT_sf"/>
</dbReference>
<dbReference type="PANTHER" id="PTHR47837:SF1">
    <property type="entry name" value="GTP PYROPHOSPHOKINASE YJBM"/>
    <property type="match status" value="1"/>
</dbReference>
<dbReference type="CDD" id="cd05399">
    <property type="entry name" value="NT_Rel-Spo_like"/>
    <property type="match status" value="1"/>
</dbReference>
<protein>
    <submittedName>
        <fullName evidence="2">RelA/SpoT domain-containing protein</fullName>
    </submittedName>
</protein>